<accession>A0A146G5L2</accession>
<dbReference type="CDD" id="cd14667">
    <property type="entry name" value="3D_containing_proteins"/>
    <property type="match status" value="1"/>
</dbReference>
<dbReference type="GO" id="GO:0009254">
    <property type="term" value="P:peptidoglycan turnover"/>
    <property type="evidence" value="ECO:0007669"/>
    <property type="project" value="InterPro"/>
</dbReference>
<proteinExistence type="predicted"/>
<dbReference type="AlphaFoldDB" id="A0A146G5L2"/>
<dbReference type="Proteomes" id="UP000076023">
    <property type="component" value="Unassembled WGS sequence"/>
</dbReference>
<dbReference type="EMBL" id="BDCO01000002">
    <property type="protein sequence ID" value="GAT32841.1"/>
    <property type="molecule type" value="Genomic_DNA"/>
</dbReference>
<feature type="domain" description="3D" evidence="1">
    <location>
        <begin position="52"/>
        <end position="113"/>
    </location>
</feature>
<protein>
    <submittedName>
        <fullName evidence="2">3D (Asp-Asp-Asp) domain-containing protein</fullName>
    </submittedName>
</protein>
<dbReference type="InterPro" id="IPR010611">
    <property type="entry name" value="3D_dom"/>
</dbReference>
<organism evidence="2 3">
    <name type="scientific">Terrimicrobium sacchariphilum</name>
    <dbReference type="NCBI Taxonomy" id="690879"/>
    <lineage>
        <taxon>Bacteria</taxon>
        <taxon>Pseudomonadati</taxon>
        <taxon>Verrucomicrobiota</taxon>
        <taxon>Terrimicrobiia</taxon>
        <taxon>Terrimicrobiales</taxon>
        <taxon>Terrimicrobiaceae</taxon>
        <taxon>Terrimicrobium</taxon>
    </lineage>
</organism>
<evidence type="ECO:0000259" key="1">
    <source>
        <dbReference type="Pfam" id="PF06725"/>
    </source>
</evidence>
<dbReference type="GO" id="GO:0019867">
    <property type="term" value="C:outer membrane"/>
    <property type="evidence" value="ECO:0007669"/>
    <property type="project" value="InterPro"/>
</dbReference>
<evidence type="ECO:0000313" key="3">
    <source>
        <dbReference type="Proteomes" id="UP000076023"/>
    </source>
</evidence>
<evidence type="ECO:0000313" key="2">
    <source>
        <dbReference type="EMBL" id="GAT32841.1"/>
    </source>
</evidence>
<dbReference type="InParanoid" id="A0A146G5L2"/>
<keyword evidence="3" id="KW-1185">Reference proteome</keyword>
<comment type="caution">
    <text evidence="2">The sequence shown here is derived from an EMBL/GenBank/DDBJ whole genome shotgun (WGS) entry which is preliminary data.</text>
</comment>
<gene>
    <name evidence="2" type="ORF">TSACC_21243</name>
</gene>
<dbReference type="GO" id="GO:0004553">
    <property type="term" value="F:hydrolase activity, hydrolyzing O-glycosyl compounds"/>
    <property type="evidence" value="ECO:0007669"/>
    <property type="project" value="InterPro"/>
</dbReference>
<dbReference type="Pfam" id="PF06725">
    <property type="entry name" value="3D"/>
    <property type="match status" value="1"/>
</dbReference>
<reference evidence="3" key="1">
    <citation type="journal article" date="2017" name="Genome Announc.">
        <title>Draft Genome Sequence of Terrimicrobium sacchariphilum NM-5T, a Facultative Anaerobic Soil Bacterium of the Class Spartobacteria.</title>
        <authorList>
            <person name="Qiu Y.L."/>
            <person name="Tourlousse D.M."/>
            <person name="Matsuura N."/>
            <person name="Ohashi A."/>
            <person name="Sekiguchi Y."/>
        </authorList>
    </citation>
    <scope>NUCLEOTIDE SEQUENCE [LARGE SCALE GENOMIC DNA]</scope>
    <source>
        <strain evidence="3">NM-5</strain>
    </source>
</reference>
<name>A0A146G5L2_TERSA</name>
<sequence>MGLACASANGEARTRFDGIRTTAYTYGADQNGSGNETRNALGKPLKTGKLQSAAADWSQWPVGTHFRVVETGQEYVVDDTGSALVGTNTIDLFKSSARAMNNWGVRHVTIEIIEWGSPEKSLDILRDRTRVKHNREMVQKLEKVLAT</sequence>
<dbReference type="InterPro" id="IPR059180">
    <property type="entry name" value="3D_YorM"/>
</dbReference>